<dbReference type="Proteomes" id="UP000217473">
    <property type="component" value="Unassembled WGS sequence"/>
</dbReference>
<name>A0AAX0QY74_9STAP</name>
<protein>
    <recommendedName>
        <fullName evidence="6">Mobilization protein</fullName>
    </recommendedName>
</protein>
<feature type="transmembrane region" description="Helical" evidence="1">
    <location>
        <begin position="7"/>
        <end position="27"/>
    </location>
</feature>
<evidence type="ECO:0000313" key="4">
    <source>
        <dbReference type="Proteomes" id="UP000217473"/>
    </source>
</evidence>
<evidence type="ECO:0000313" key="2">
    <source>
        <dbReference type="EMBL" id="PCF52780.1"/>
    </source>
</evidence>
<organism evidence="2 4">
    <name type="scientific">Staphylococcus delphini</name>
    <dbReference type="NCBI Taxonomy" id="53344"/>
    <lineage>
        <taxon>Bacteria</taxon>
        <taxon>Bacillati</taxon>
        <taxon>Bacillota</taxon>
        <taxon>Bacilli</taxon>
        <taxon>Bacillales</taxon>
        <taxon>Staphylococcaceae</taxon>
        <taxon>Staphylococcus</taxon>
        <taxon>Staphylococcus intermedius group</taxon>
    </lineage>
</organism>
<sequence>MNQLYKVIQIILIILTGIVMINGIFNHDDMSKFIINVTVLLWIILMAIVAYIIRKIHEKKN</sequence>
<accession>A0AAX0QY74</accession>
<dbReference type="AlphaFoldDB" id="A0AAX0QY74"/>
<dbReference type="Proteomes" id="UP000266198">
    <property type="component" value="Unassembled WGS sequence"/>
</dbReference>
<dbReference type="EMBL" id="MWUR01000001">
    <property type="protein sequence ID" value="PCF52780.1"/>
    <property type="molecule type" value="Genomic_DNA"/>
</dbReference>
<dbReference type="EMBL" id="NIPK01000014">
    <property type="protein sequence ID" value="RIZ53104.1"/>
    <property type="molecule type" value="Genomic_DNA"/>
</dbReference>
<reference evidence="3 5" key="2">
    <citation type="submission" date="2017-06" db="EMBL/GenBank/DDBJ databases">
        <title>Identification of a new gene, sdsY, involved in staphylococcal internalization in non-professional phagocytic cells (NPPCs).</title>
        <authorList>
            <person name="Maali Y."/>
            <person name="Martins-Simoes P."/>
            <person name="Trouillet-Assant S."/>
            <person name="Laurent F."/>
            <person name="Diot A."/>
            <person name="Verhoeven P."/>
            <person name="Bouvard D."/>
            <person name="Vandenesch F."/>
            <person name="Bes M."/>
        </authorList>
    </citation>
    <scope>NUCLEOTIDE SEQUENCE [LARGE SCALE GENOMIC DNA]</scope>
    <source>
        <strain evidence="3 5">Heidy</strain>
    </source>
</reference>
<keyword evidence="5" id="KW-1185">Reference proteome</keyword>
<comment type="caution">
    <text evidence="2">The sequence shown here is derived from an EMBL/GenBank/DDBJ whole genome shotgun (WGS) entry which is preliminary data.</text>
</comment>
<keyword evidence="1" id="KW-0472">Membrane</keyword>
<evidence type="ECO:0000256" key="1">
    <source>
        <dbReference type="SAM" id="Phobius"/>
    </source>
</evidence>
<reference evidence="2 4" key="1">
    <citation type="journal article" date="2017" name="PLoS ONE">
        <title>Development of a real-time PCR for detection of Staphylococcus pseudintermedius using a novel automated comparison of whole-genome sequences.</title>
        <authorList>
            <person name="Verstappen K.M."/>
            <person name="Huijbregts L."/>
            <person name="Spaninks M."/>
            <person name="Wagenaar J.A."/>
            <person name="Fluit A.C."/>
            <person name="Duim B."/>
        </authorList>
    </citation>
    <scope>NUCLEOTIDE SEQUENCE [LARGE SCALE GENOMIC DNA]</scope>
    <source>
        <strain evidence="2 4">15S02591-1</strain>
    </source>
</reference>
<proteinExistence type="predicted"/>
<evidence type="ECO:0000313" key="3">
    <source>
        <dbReference type="EMBL" id="RIZ53104.1"/>
    </source>
</evidence>
<keyword evidence="1" id="KW-0812">Transmembrane</keyword>
<feature type="transmembrane region" description="Helical" evidence="1">
    <location>
        <begin position="33"/>
        <end position="53"/>
    </location>
</feature>
<gene>
    <name evidence="2" type="ORF">B5C07_01015</name>
    <name evidence="3" type="ORF">CDL68_07600</name>
</gene>
<evidence type="ECO:0008006" key="6">
    <source>
        <dbReference type="Google" id="ProtNLM"/>
    </source>
</evidence>
<evidence type="ECO:0000313" key="5">
    <source>
        <dbReference type="Proteomes" id="UP000266198"/>
    </source>
</evidence>
<keyword evidence="1" id="KW-1133">Transmembrane helix</keyword>